<accession>A0A9J6PGH6</accession>
<dbReference type="EMBL" id="JAMZFT010000002">
    <property type="protein sequence ID" value="MCP1336928.1"/>
    <property type="molecule type" value="Genomic_DNA"/>
</dbReference>
<evidence type="ECO:0000313" key="3">
    <source>
        <dbReference type="Proteomes" id="UP001055804"/>
    </source>
</evidence>
<sequence length="592" mass="62529">MTATASSAASTGEDRIDPVVLALVQNRLDHVAHQMGWVMVRTARSPIFSQAHDFSCFITAADGTVVSQADGIPIHTGGGGFAVRALLKAFTGDIAPGDVFLLNDPYAAGGNHLPDWVIARPVHADGKLLGFTCNRAHQSDIGGGAAGTYNPEATEIFHEGLRLPVLKLVEKGKLRTDLWALLKLNCRTPDLLDGDLRAMLGSTKIGAERVEALAAELGTGQALACFRGILDYADARFRAAIAELPDGVYTGEDHTDNDCFEAADIATRVTLTIAGDRMTVDFTGTDPQMKGFKNSSLANTHSAVYTALCSFFDADMPRNEGSFRAVGIVAPEGTLVNARPPAPMTMCTVFPAHDIIHACWKALAQADPHRASAGWARNIFGVTAGSTEGGAEPFVMYHNNLAAGGGAIEGRDGFNQIGHLCTLGGLTIPNLEVYEQIYPVRYLRQEFRCDAGGAGEYRGGTGVDYAVEVFAPGRYSFRGEGLRTPSGYGIRGGGWGAGGAMTLYPHDGSEPVHPPQFGLMSLPPLRYEASSPGGGGWGDPLDRDPARVLDDVRNGIVSLEAARDTYGVVLMADGRGVDAAATKALRAGRRGG</sequence>
<evidence type="ECO:0000259" key="1">
    <source>
        <dbReference type="Pfam" id="PF02538"/>
    </source>
</evidence>
<proteinExistence type="predicted"/>
<keyword evidence="3" id="KW-1185">Reference proteome</keyword>
<dbReference type="GO" id="GO:0006749">
    <property type="term" value="P:glutathione metabolic process"/>
    <property type="evidence" value="ECO:0007669"/>
    <property type="project" value="TreeGrafter"/>
</dbReference>
<dbReference type="Pfam" id="PF02538">
    <property type="entry name" value="Hydantoinase_B"/>
    <property type="match status" value="1"/>
</dbReference>
<dbReference type="InterPro" id="IPR045079">
    <property type="entry name" value="Oxoprolinase-like"/>
</dbReference>
<dbReference type="GO" id="GO:0017168">
    <property type="term" value="F:5-oxoprolinase (ATP-hydrolyzing) activity"/>
    <property type="evidence" value="ECO:0007669"/>
    <property type="project" value="TreeGrafter"/>
</dbReference>
<comment type="caution">
    <text evidence="2">The sequence shown here is derived from an EMBL/GenBank/DDBJ whole genome shotgun (WGS) entry which is preliminary data.</text>
</comment>
<gene>
    <name evidence="2" type="ORF">NJQ99_10950</name>
</gene>
<organism evidence="2 3">
    <name type="scientific">Futiania mangrovi</name>
    <dbReference type="NCBI Taxonomy" id="2959716"/>
    <lineage>
        <taxon>Bacteria</taxon>
        <taxon>Pseudomonadati</taxon>
        <taxon>Pseudomonadota</taxon>
        <taxon>Alphaproteobacteria</taxon>
        <taxon>Futianiales</taxon>
        <taxon>Futianiaceae</taxon>
        <taxon>Futiania</taxon>
    </lineage>
</organism>
<dbReference type="GO" id="GO:0005829">
    <property type="term" value="C:cytosol"/>
    <property type="evidence" value="ECO:0007669"/>
    <property type="project" value="TreeGrafter"/>
</dbReference>
<reference evidence="2" key="1">
    <citation type="submission" date="2022-06" db="EMBL/GenBank/DDBJ databases">
        <title>Isolation and Genomics of Futiania mangrovii gen. nov., sp. nov., a Rare and Metabolically-versatile member in the Class Alphaproteobacteria.</title>
        <authorList>
            <person name="Liu L."/>
            <person name="Huang W.-C."/>
            <person name="Pan J."/>
            <person name="Li J."/>
            <person name="Huang Y."/>
            <person name="Du H."/>
            <person name="Liu Y."/>
            <person name="Li M."/>
        </authorList>
    </citation>
    <scope>NUCLEOTIDE SEQUENCE</scope>
    <source>
        <strain evidence="2">FT118</strain>
    </source>
</reference>
<name>A0A9J6PGH6_9PROT</name>
<evidence type="ECO:0000313" key="2">
    <source>
        <dbReference type="EMBL" id="MCP1336928.1"/>
    </source>
</evidence>
<feature type="domain" description="Hydantoinase B/oxoprolinase" evidence="1">
    <location>
        <begin position="17"/>
        <end position="540"/>
    </location>
</feature>
<dbReference type="RefSeq" id="WP_269332870.1">
    <property type="nucleotide sequence ID" value="NZ_JAMZFT010000002.1"/>
</dbReference>
<dbReference type="Proteomes" id="UP001055804">
    <property type="component" value="Unassembled WGS sequence"/>
</dbReference>
<protein>
    <submittedName>
        <fullName evidence="2">Hydantoinase B/oxoprolinase family protein</fullName>
    </submittedName>
</protein>
<dbReference type="AlphaFoldDB" id="A0A9J6PGH6"/>
<dbReference type="PANTHER" id="PTHR11365:SF23">
    <property type="entry name" value="HYPOTHETICAL 5-OXOPROLINASE (EUROFUNG)-RELATED"/>
    <property type="match status" value="1"/>
</dbReference>
<dbReference type="InterPro" id="IPR003692">
    <property type="entry name" value="Hydantoinase_B"/>
</dbReference>
<dbReference type="PANTHER" id="PTHR11365">
    <property type="entry name" value="5-OXOPROLINASE RELATED"/>
    <property type="match status" value="1"/>
</dbReference>